<proteinExistence type="predicted"/>
<dbReference type="EMBL" id="UHDK01000001">
    <property type="protein sequence ID" value="SUM35279.1"/>
    <property type="molecule type" value="Genomic_DNA"/>
</dbReference>
<protein>
    <submittedName>
        <fullName evidence="1">Uncharacterized protein</fullName>
    </submittedName>
</protein>
<name>A0A380FNT5_STAGA</name>
<dbReference type="AlphaFoldDB" id="A0A380FNT5"/>
<sequence>MFRRHFHKRHTHFAHKMMNREDFGFGRGMGWI</sequence>
<evidence type="ECO:0000313" key="2">
    <source>
        <dbReference type="Proteomes" id="UP000255277"/>
    </source>
</evidence>
<evidence type="ECO:0000313" key="1">
    <source>
        <dbReference type="EMBL" id="SUM35279.1"/>
    </source>
</evidence>
<dbReference type="Proteomes" id="UP000255277">
    <property type="component" value="Unassembled WGS sequence"/>
</dbReference>
<organism evidence="1 2">
    <name type="scientific">Staphylococcus gallinarum</name>
    <dbReference type="NCBI Taxonomy" id="1293"/>
    <lineage>
        <taxon>Bacteria</taxon>
        <taxon>Bacillati</taxon>
        <taxon>Bacillota</taxon>
        <taxon>Bacilli</taxon>
        <taxon>Bacillales</taxon>
        <taxon>Staphylococcaceae</taxon>
        <taxon>Staphylococcus</taxon>
    </lineage>
</organism>
<reference evidence="1 2" key="1">
    <citation type="submission" date="2018-06" db="EMBL/GenBank/DDBJ databases">
        <authorList>
            <consortium name="Pathogen Informatics"/>
            <person name="Doyle S."/>
        </authorList>
    </citation>
    <scope>NUCLEOTIDE SEQUENCE [LARGE SCALE GENOMIC DNA]</scope>
    <source>
        <strain evidence="1 2">NCTC12195</strain>
    </source>
</reference>
<gene>
    <name evidence="1" type="ORF">NCTC12195_04809</name>
</gene>
<accession>A0A380FNT5</accession>